<feature type="region of interest" description="Phosphopantothenate--cysteine ligase" evidence="3">
    <location>
        <begin position="202"/>
        <end position="430"/>
    </location>
</feature>
<evidence type="ECO:0000259" key="5">
    <source>
        <dbReference type="Pfam" id="PF02441"/>
    </source>
</evidence>
<dbReference type="GO" id="GO:0015937">
    <property type="term" value="P:coenzyme A biosynthetic process"/>
    <property type="evidence" value="ECO:0007669"/>
    <property type="project" value="UniProtKB-UniRule"/>
</dbReference>
<keyword evidence="3" id="KW-0460">Magnesium</keyword>
<dbReference type="GO" id="GO:0004633">
    <property type="term" value="F:phosphopantothenoylcysteine decarboxylase activity"/>
    <property type="evidence" value="ECO:0007669"/>
    <property type="project" value="UniProtKB-UniRule"/>
</dbReference>
<keyword evidence="3 4" id="KW-0285">Flavoprotein</keyword>
<dbReference type="InterPro" id="IPR036551">
    <property type="entry name" value="Flavin_trans-like"/>
</dbReference>
<comment type="catalytic activity">
    <reaction evidence="3 4">
        <text>N-[(R)-4-phosphopantothenoyl]-L-cysteine + H(+) = (R)-4'-phosphopantetheine + CO2</text>
        <dbReference type="Rhea" id="RHEA:16793"/>
        <dbReference type="ChEBI" id="CHEBI:15378"/>
        <dbReference type="ChEBI" id="CHEBI:16526"/>
        <dbReference type="ChEBI" id="CHEBI:59458"/>
        <dbReference type="ChEBI" id="CHEBI:61723"/>
        <dbReference type="EC" id="4.1.1.36"/>
    </reaction>
</comment>
<dbReference type="SUPFAM" id="SSF102645">
    <property type="entry name" value="CoaB-like"/>
    <property type="match status" value="1"/>
</dbReference>
<feature type="active site" description="Proton donor" evidence="3">
    <location>
        <position position="164"/>
    </location>
</feature>
<keyword evidence="3" id="KW-0511">Multifunctional enzyme</keyword>
<evidence type="ECO:0000313" key="8">
    <source>
        <dbReference type="Proteomes" id="UP000246964"/>
    </source>
</evidence>
<dbReference type="InterPro" id="IPR007085">
    <property type="entry name" value="DNA/pantothenate-metab_flavo_C"/>
</dbReference>
<evidence type="ECO:0000256" key="3">
    <source>
        <dbReference type="HAMAP-Rule" id="MF_02225"/>
    </source>
</evidence>
<dbReference type="SUPFAM" id="SSF52507">
    <property type="entry name" value="Homo-oligomeric flavin-containing Cys decarboxylases, HFCD"/>
    <property type="match status" value="1"/>
</dbReference>
<dbReference type="Proteomes" id="UP000246964">
    <property type="component" value="Unassembled WGS sequence"/>
</dbReference>
<dbReference type="HAMAP" id="MF_02225">
    <property type="entry name" value="CoaBC"/>
    <property type="match status" value="1"/>
</dbReference>
<dbReference type="EC" id="4.1.1.36" evidence="3"/>
<comment type="pathway">
    <text evidence="3 4">Cofactor biosynthesis; coenzyme A biosynthesis; CoA from (R)-pantothenate: step 3/5.</text>
</comment>
<keyword evidence="3 4" id="KW-0288">FMN</keyword>
<keyword evidence="3" id="KW-0479">Metal-binding</keyword>
<comment type="cofactor">
    <cofactor evidence="3">
        <name>FMN</name>
        <dbReference type="ChEBI" id="CHEBI:58210"/>
    </cofactor>
    <text evidence="3">Binds 1 FMN per subunit.</text>
</comment>
<feature type="binding site" evidence="3">
    <location>
        <begin position="318"/>
        <end position="321"/>
    </location>
    <ligand>
        <name>CTP</name>
        <dbReference type="ChEBI" id="CHEBI:37563"/>
    </ligand>
</feature>
<organism evidence="7 8">
    <name type="scientific">Pseudidiomarina maritima</name>
    <dbReference type="NCBI Taxonomy" id="519453"/>
    <lineage>
        <taxon>Bacteria</taxon>
        <taxon>Pseudomonadati</taxon>
        <taxon>Pseudomonadota</taxon>
        <taxon>Gammaproteobacteria</taxon>
        <taxon>Alteromonadales</taxon>
        <taxon>Idiomarinaceae</taxon>
        <taxon>Pseudidiomarina</taxon>
    </lineage>
</organism>
<dbReference type="GO" id="GO:0071513">
    <property type="term" value="C:phosphopantothenoylcysteine decarboxylase complex"/>
    <property type="evidence" value="ECO:0007669"/>
    <property type="project" value="TreeGrafter"/>
</dbReference>
<evidence type="ECO:0000256" key="4">
    <source>
        <dbReference type="RuleBase" id="RU364078"/>
    </source>
</evidence>
<comment type="function">
    <text evidence="4">Catalyzes two steps in the biosynthesis of coenzyme A. In the first step cysteine is conjugated to 4'-phosphopantothenate to form 4-phosphopantothenoylcysteine, in the latter compound is decarboxylated to form 4'-phosphopantotheine.</text>
</comment>
<evidence type="ECO:0000256" key="2">
    <source>
        <dbReference type="ARBA" id="ARBA00023239"/>
    </source>
</evidence>
<comment type="pathway">
    <text evidence="3 4">Cofactor biosynthesis; coenzyme A biosynthesis; CoA from (R)-pantothenate: step 2/5.</text>
</comment>
<accession>A0A317Q081</accession>
<name>A0A317Q081_9GAMM</name>
<evidence type="ECO:0000259" key="6">
    <source>
        <dbReference type="Pfam" id="PF04127"/>
    </source>
</evidence>
<dbReference type="OrthoDB" id="9802554at2"/>
<dbReference type="Pfam" id="PF02441">
    <property type="entry name" value="Flavoprotein"/>
    <property type="match status" value="1"/>
</dbReference>
<feature type="domain" description="DNA/pantothenate metabolism flavoprotein C-terminal" evidence="6">
    <location>
        <begin position="197"/>
        <end position="412"/>
    </location>
</feature>
<keyword evidence="1 3" id="KW-0210">Decarboxylase</keyword>
<feature type="binding site" evidence="3">
    <location>
        <position position="336"/>
    </location>
    <ligand>
        <name>CTP</name>
        <dbReference type="ChEBI" id="CHEBI:37563"/>
    </ligand>
</feature>
<dbReference type="EC" id="6.3.2.5" evidence="3"/>
<dbReference type="Gene3D" id="3.40.50.10300">
    <property type="entry name" value="CoaB-like"/>
    <property type="match status" value="1"/>
</dbReference>
<comment type="caution">
    <text evidence="7">The sequence shown here is derived from an EMBL/GenBank/DDBJ whole genome shotgun (WGS) entry which is preliminary data.</text>
</comment>
<dbReference type="EMBL" id="QGTT01000019">
    <property type="protein sequence ID" value="PWW09349.1"/>
    <property type="molecule type" value="Genomic_DNA"/>
</dbReference>
<feature type="binding site" evidence="3">
    <location>
        <position position="350"/>
    </location>
    <ligand>
        <name>CTP</name>
        <dbReference type="ChEBI" id="CHEBI:37563"/>
    </ligand>
</feature>
<dbReference type="InterPro" id="IPR003382">
    <property type="entry name" value="Flavoprotein"/>
</dbReference>
<feature type="binding site" evidence="3">
    <location>
        <begin position="284"/>
        <end position="286"/>
    </location>
    <ligand>
        <name>CTP</name>
        <dbReference type="ChEBI" id="CHEBI:37563"/>
    </ligand>
</feature>
<dbReference type="GO" id="GO:0015941">
    <property type="term" value="P:pantothenate catabolic process"/>
    <property type="evidence" value="ECO:0007669"/>
    <property type="project" value="InterPro"/>
</dbReference>
<dbReference type="GO" id="GO:0004632">
    <property type="term" value="F:phosphopantothenate--cysteine ligase activity"/>
    <property type="evidence" value="ECO:0007669"/>
    <property type="project" value="UniProtKB-UniRule"/>
</dbReference>
<sequence>MTYSPEQPLANRNILVGVSGGIAAYKIPELVRRLRDYGASVRVVMTQGAQAFITPLTLQAVSGHPVHHDLLDPAAEAAMGHIELAKWADLVLLAPASANMLARLANGSADDLLSTLCLATAAPIWVAPAMNQQMWAAPAVQANLQRIQQYGMQLIEPNSGAQACGDVGSGRMPEPLELRELVVRALAADKQSVAALLANQHLVITAGPTREAIDPVRYLSNHSSGKMGFALATAAQQLGATVTLIAGPCQLPTPVGVTRIDVTSAEDMLAAVLTAVPSADIFIGCAAVADYRPATVASHKMKKTAEQDELALTLIKNPDILATVSNLTKPPFTIGFAAETNDVARYAQSKLVRKKLAMIAANDVSSSAIGFNSDVNAMTLYWHDQQGQLKHLDLPVADKLSIATQLLQHAVKLKNSHDFSYQSGADSATS</sequence>
<dbReference type="Pfam" id="PF04127">
    <property type="entry name" value="DFP"/>
    <property type="match status" value="1"/>
</dbReference>
<dbReference type="GO" id="GO:0046872">
    <property type="term" value="F:metal ion binding"/>
    <property type="evidence" value="ECO:0007669"/>
    <property type="project" value="UniProtKB-KW"/>
</dbReference>
<dbReference type="Gene3D" id="3.40.50.1950">
    <property type="entry name" value="Flavin prenyltransferase-like"/>
    <property type="match status" value="1"/>
</dbReference>
<proteinExistence type="inferred from homology"/>
<dbReference type="PANTHER" id="PTHR14359:SF6">
    <property type="entry name" value="PHOSPHOPANTOTHENOYLCYSTEINE DECARBOXYLASE"/>
    <property type="match status" value="1"/>
</dbReference>
<dbReference type="PANTHER" id="PTHR14359">
    <property type="entry name" value="HOMO-OLIGOMERIC FLAVIN CONTAINING CYS DECARBOXYLASE FAMILY"/>
    <property type="match status" value="1"/>
</dbReference>
<feature type="region of interest" description="Phosphopantothenoylcysteine decarboxylase" evidence="3">
    <location>
        <begin position="1"/>
        <end position="201"/>
    </location>
</feature>
<keyword evidence="8" id="KW-1185">Reference proteome</keyword>
<keyword evidence="2 3" id="KW-0456">Lyase</keyword>
<dbReference type="AlphaFoldDB" id="A0A317Q081"/>
<gene>
    <name evidence="3" type="primary">coaBC</name>
    <name evidence="7" type="ORF">DET45_11943</name>
</gene>
<dbReference type="UniPathway" id="UPA00241">
    <property type="reaction ID" value="UER00353"/>
</dbReference>
<dbReference type="NCBIfam" id="TIGR00521">
    <property type="entry name" value="coaBC_dfp"/>
    <property type="match status" value="1"/>
</dbReference>
<evidence type="ECO:0000256" key="1">
    <source>
        <dbReference type="ARBA" id="ARBA00022793"/>
    </source>
</evidence>
<evidence type="ECO:0000313" key="7">
    <source>
        <dbReference type="EMBL" id="PWW09349.1"/>
    </source>
</evidence>
<dbReference type="InterPro" id="IPR035929">
    <property type="entry name" value="CoaB-like_sf"/>
</dbReference>
<dbReference type="RefSeq" id="WP_110076753.1">
    <property type="nucleotide sequence ID" value="NZ_QGTT01000019.1"/>
</dbReference>
<protein>
    <recommendedName>
        <fullName evidence="3">Coenzyme A biosynthesis bifunctional protein CoaBC</fullName>
    </recommendedName>
    <alternativeName>
        <fullName evidence="3">DNA/pantothenate metabolism flavoprotein</fullName>
    </alternativeName>
    <alternativeName>
        <fullName evidence="3">Phosphopantothenoylcysteine synthetase/decarboxylase</fullName>
        <shortName evidence="3">PPCS-PPCDC</shortName>
    </alternativeName>
    <domain>
        <recommendedName>
            <fullName evidence="3">Phosphopantothenoylcysteine decarboxylase</fullName>
            <shortName evidence="3">PPC decarboxylase</shortName>
            <shortName evidence="3">PPC-DC</shortName>
            <ecNumber evidence="3">4.1.1.36</ecNumber>
        </recommendedName>
        <alternativeName>
            <fullName evidence="3">CoaC</fullName>
        </alternativeName>
    </domain>
    <domain>
        <recommendedName>
            <fullName evidence="3">Phosphopantothenate--cysteine ligase</fullName>
            <ecNumber evidence="3">6.3.2.5</ecNumber>
        </recommendedName>
        <alternativeName>
            <fullName evidence="3">CoaB</fullName>
        </alternativeName>
        <alternativeName>
            <fullName evidence="3">Phosphopantothenoylcysteine synthetase</fullName>
            <shortName evidence="3">PPC synthetase</shortName>
            <shortName evidence="3">PPC-S</shortName>
        </alternativeName>
    </domain>
</protein>
<feature type="binding site" evidence="3">
    <location>
        <position position="300"/>
    </location>
    <ligand>
        <name>CTP</name>
        <dbReference type="ChEBI" id="CHEBI:37563"/>
    </ligand>
</feature>
<comment type="similarity">
    <text evidence="3 4">In the N-terminal section; belongs to the HFCD (homo-oligomeric flavin containing Cys decarboxylase) superfamily.</text>
</comment>
<reference evidence="7 8" key="1">
    <citation type="submission" date="2018-05" db="EMBL/GenBank/DDBJ databases">
        <title>Freshwater and sediment microbial communities from various areas in North America, analyzing microbe dynamics in response to fracking.</title>
        <authorList>
            <person name="Lamendella R."/>
        </authorList>
    </citation>
    <scope>NUCLEOTIDE SEQUENCE [LARGE SCALE GENOMIC DNA]</scope>
    <source>
        <strain evidence="7 8">125B1</strain>
    </source>
</reference>
<dbReference type="GO" id="GO:0010181">
    <property type="term" value="F:FMN binding"/>
    <property type="evidence" value="ECO:0007669"/>
    <property type="project" value="UniProtKB-UniRule"/>
</dbReference>
<comment type="catalytic activity">
    <reaction evidence="3 4">
        <text>(R)-4'-phosphopantothenate + L-cysteine + CTP = N-[(R)-4-phosphopantothenoyl]-L-cysteine + CMP + diphosphate + H(+)</text>
        <dbReference type="Rhea" id="RHEA:19397"/>
        <dbReference type="ChEBI" id="CHEBI:10986"/>
        <dbReference type="ChEBI" id="CHEBI:15378"/>
        <dbReference type="ChEBI" id="CHEBI:33019"/>
        <dbReference type="ChEBI" id="CHEBI:35235"/>
        <dbReference type="ChEBI" id="CHEBI:37563"/>
        <dbReference type="ChEBI" id="CHEBI:59458"/>
        <dbReference type="ChEBI" id="CHEBI:60377"/>
        <dbReference type="EC" id="6.3.2.5"/>
    </reaction>
</comment>
<feature type="binding site" evidence="3">
    <location>
        <position position="290"/>
    </location>
    <ligand>
        <name>CTP</name>
        <dbReference type="ChEBI" id="CHEBI:37563"/>
    </ligand>
</feature>
<feature type="binding site" evidence="3">
    <location>
        <position position="354"/>
    </location>
    <ligand>
        <name>CTP</name>
        <dbReference type="ChEBI" id="CHEBI:37563"/>
    </ligand>
</feature>
<comment type="function">
    <text evidence="3">Catalyzes two sequential steps in the biosynthesis of coenzyme A. In the first step cysteine is conjugated to 4'-phosphopantothenate to form 4-phosphopantothenoylcysteine. In the second step the latter compound is decarboxylated to form 4'-phosphopantotheine.</text>
</comment>
<dbReference type="InterPro" id="IPR005252">
    <property type="entry name" value="CoaBC"/>
</dbReference>
<comment type="similarity">
    <text evidence="3 4">In the C-terminal section; belongs to the PPC synthetase family.</text>
</comment>
<comment type="cofactor">
    <cofactor evidence="3">
        <name>Mg(2+)</name>
        <dbReference type="ChEBI" id="CHEBI:18420"/>
    </cofactor>
</comment>
<keyword evidence="3 4" id="KW-0436">Ligase</keyword>
<feature type="domain" description="Flavoprotein" evidence="5">
    <location>
        <begin position="13"/>
        <end position="180"/>
    </location>
</feature>